<evidence type="ECO:0000313" key="3">
    <source>
        <dbReference type="Proteomes" id="UP000019384"/>
    </source>
</evidence>
<keyword evidence="3" id="KW-1185">Reference proteome</keyword>
<dbReference type="AlphaFoldDB" id="W6MWV6"/>
<dbReference type="Pfam" id="PF17237">
    <property type="entry name" value="Emr1"/>
    <property type="match status" value="1"/>
</dbReference>
<name>W6MWV6_9ASCO</name>
<dbReference type="GeneID" id="34521310"/>
<gene>
    <name evidence="2" type="ORF">KUCA_T00003910001</name>
</gene>
<proteinExistence type="predicted"/>
<organism evidence="2 3">
    <name type="scientific">Kuraishia capsulata CBS 1993</name>
    <dbReference type="NCBI Taxonomy" id="1382522"/>
    <lineage>
        <taxon>Eukaryota</taxon>
        <taxon>Fungi</taxon>
        <taxon>Dikarya</taxon>
        <taxon>Ascomycota</taxon>
        <taxon>Saccharomycotina</taxon>
        <taxon>Pichiomycetes</taxon>
        <taxon>Pichiales</taxon>
        <taxon>Pichiaceae</taxon>
        <taxon>Kuraishia</taxon>
    </lineage>
</organism>
<evidence type="ECO:0000256" key="1">
    <source>
        <dbReference type="SAM" id="Phobius"/>
    </source>
</evidence>
<reference evidence="2" key="2">
    <citation type="submission" date="2014-02" db="EMBL/GenBank/DDBJ databases">
        <title>Complete DNA sequence of /Kuraishia capsulata/ illustrates novel genomic features among budding yeasts (/Saccharomycotina/).</title>
        <authorList>
            <person name="Morales L."/>
            <person name="Noel B."/>
            <person name="Porcel B."/>
            <person name="Marcet-Houben M."/>
            <person name="Hullo M-F."/>
            <person name="Sacerdot C."/>
            <person name="Tekaia F."/>
            <person name="Leh-Louis V."/>
            <person name="Despons L."/>
            <person name="Khanna V."/>
            <person name="Aury J-M."/>
            <person name="Barbe V."/>
            <person name="Couloux A."/>
            <person name="Labadie K."/>
            <person name="Pelletier E."/>
            <person name="Souciet J-L."/>
            <person name="Boekhout T."/>
            <person name="Gabaldon T."/>
            <person name="Wincker P."/>
            <person name="Dujon B."/>
        </authorList>
    </citation>
    <scope>NUCLEOTIDE SEQUENCE</scope>
    <source>
        <strain evidence="2">CBS 1993</strain>
    </source>
</reference>
<accession>W6MWV6</accession>
<keyword evidence="1" id="KW-0812">Transmembrane</keyword>
<keyword evidence="1" id="KW-1133">Transmembrane helix</keyword>
<dbReference type="GO" id="GO:0005739">
    <property type="term" value="C:mitochondrion"/>
    <property type="evidence" value="ECO:0007669"/>
    <property type="project" value="GOC"/>
</dbReference>
<keyword evidence="1" id="KW-0472">Membrane</keyword>
<evidence type="ECO:0000313" key="2">
    <source>
        <dbReference type="EMBL" id="CDK27930.1"/>
    </source>
</evidence>
<protein>
    <submittedName>
        <fullName evidence="2">Uncharacterized protein</fullName>
    </submittedName>
</protein>
<dbReference type="InterPro" id="IPR035195">
    <property type="entry name" value="Emr1"/>
</dbReference>
<reference evidence="2" key="1">
    <citation type="submission" date="2013-12" db="EMBL/GenBank/DDBJ databases">
        <authorList>
            <person name="Genoscope - CEA"/>
        </authorList>
    </citation>
    <scope>NUCLEOTIDE SEQUENCE</scope>
    <source>
        <strain evidence="2">CBS 1993</strain>
    </source>
</reference>
<sequence>MIPNIRRFFAMFRTEEEERSYSRKAFYNFVGFLASCVAFSFVAQRLESRQSKDVLNLAKVANSFVH</sequence>
<dbReference type="GO" id="GO:0007008">
    <property type="term" value="P:outer mitochondrial membrane organization"/>
    <property type="evidence" value="ECO:0007669"/>
    <property type="project" value="InterPro"/>
</dbReference>
<dbReference type="EMBL" id="HG793128">
    <property type="protein sequence ID" value="CDK27930.1"/>
    <property type="molecule type" value="Genomic_DNA"/>
</dbReference>
<feature type="transmembrane region" description="Helical" evidence="1">
    <location>
        <begin position="25"/>
        <end position="43"/>
    </location>
</feature>
<dbReference type="Proteomes" id="UP000019384">
    <property type="component" value="Unassembled WGS sequence"/>
</dbReference>
<dbReference type="RefSeq" id="XP_022459922.1">
    <property type="nucleotide sequence ID" value="XM_022602372.1"/>
</dbReference>
<dbReference type="HOGENOM" id="CLU_2885725_0_0_1"/>
<dbReference type="OrthoDB" id="2122015at2759"/>